<keyword evidence="3" id="KW-0812">Transmembrane</keyword>
<protein>
    <submittedName>
        <fullName evidence="6">C-type cytochrome biogenesis protein CcmI</fullName>
    </submittedName>
</protein>
<dbReference type="Proteomes" id="UP001624684">
    <property type="component" value="Unassembled WGS sequence"/>
</dbReference>
<evidence type="ECO:0000256" key="3">
    <source>
        <dbReference type="SAM" id="Phobius"/>
    </source>
</evidence>
<dbReference type="RefSeq" id="WP_407068841.1">
    <property type="nucleotide sequence ID" value="NZ_JBJJXE010000004.1"/>
</dbReference>
<keyword evidence="3" id="KW-1133">Transmembrane helix</keyword>
<gene>
    <name evidence="6" type="primary">ccmI</name>
    <name evidence="6" type="ORF">ACJHVH_03900</name>
</gene>
<evidence type="ECO:0000313" key="6">
    <source>
        <dbReference type="EMBL" id="MFL1732144.1"/>
    </source>
</evidence>
<sequence length="419" mass="45191">MTPTLWLFFTLCATLAVLVSLVVIYPWFKGRMADDNRLTAINVEVFNSRISELQADKEAGLIEDAYYQAQSIELKRQLLAAQTHIKSHASVSAKSRLIVLIWIPLLAALAYLITADRTPVYELWVAQDAVGKVADDLLTGKIDTPPNWATKDSSALISAMQTNVYSHAYDANRWMRLAELFGALDAKSQSLEALARAYRLKPNDADIAMAYAQASFFVNNGVLDASAREAVLGILRAMPDHEGAQMMMAMSEMRAGDFANAKAWVHKLRSSVAAKPGDRSEALSSLDALLANIEAQQTKITQGVQVTITVNDSLLVQIAESDVLYVSISAASGGAPYAVKRLPVNQIKGGKVTVNLSDADAMMPNRTLTLGRETESLVANARISHSGGAVSESGDFAANPAPLTKTANTAMLTISHIIP</sequence>
<organism evidence="6 7">
    <name type="scientific">Moraxella oculi</name>
    <dbReference type="NCBI Taxonomy" id="2940516"/>
    <lineage>
        <taxon>Bacteria</taxon>
        <taxon>Pseudomonadati</taxon>
        <taxon>Pseudomonadota</taxon>
        <taxon>Gammaproteobacteria</taxon>
        <taxon>Moraxellales</taxon>
        <taxon>Moraxellaceae</taxon>
        <taxon>Moraxella</taxon>
    </lineage>
</organism>
<feature type="transmembrane region" description="Helical" evidence="3">
    <location>
        <begin position="6"/>
        <end position="28"/>
    </location>
</feature>
<keyword evidence="3" id="KW-0472">Membrane</keyword>
<proteinExistence type="predicted"/>
<feature type="repeat" description="TPR" evidence="2">
    <location>
        <begin position="171"/>
        <end position="204"/>
    </location>
</feature>
<keyword evidence="2" id="KW-0802">TPR repeat</keyword>
<dbReference type="SUPFAM" id="SSF48452">
    <property type="entry name" value="TPR-like"/>
    <property type="match status" value="1"/>
</dbReference>
<dbReference type="InterPro" id="IPR019734">
    <property type="entry name" value="TPR_rpt"/>
</dbReference>
<dbReference type="InterPro" id="IPR011990">
    <property type="entry name" value="TPR-like_helical_dom_sf"/>
</dbReference>
<accession>A0ABW8U576</accession>
<evidence type="ECO:0000313" key="7">
    <source>
        <dbReference type="Proteomes" id="UP001624684"/>
    </source>
</evidence>
<feature type="domain" description="Cytochrome c-type biogenesis protein H TPR" evidence="5">
    <location>
        <begin position="149"/>
        <end position="272"/>
    </location>
</feature>
<dbReference type="InterPro" id="IPR056412">
    <property type="entry name" value="Ig_CycH"/>
</dbReference>
<reference evidence="6 7" key="1">
    <citation type="submission" date="2024-11" db="EMBL/GenBank/DDBJ databases">
        <title>First Report of Moraxella oculi in Brazil in an Infectious Bovine Keratoconjunctivitis Outbreak.</title>
        <authorList>
            <person name="Carvalho C.V."/>
            <person name="Domingues R."/>
            <person name="Coutinho C."/>
            <person name="Honorio N.T.B.S."/>
            <person name="Faza D.R.L.R."/>
            <person name="Carvalho W.A."/>
            <person name="Machado A.B.F."/>
            <person name="Martins M.F."/>
            <person name="Gaspar E.B."/>
        </authorList>
    </citation>
    <scope>NUCLEOTIDE SEQUENCE [LARGE SCALE GENOMIC DNA]</scope>
    <source>
        <strain evidence="6 7">2117LE</strain>
    </source>
</reference>
<dbReference type="InterPro" id="IPR056413">
    <property type="entry name" value="TPR_CcmH_CycH"/>
</dbReference>
<feature type="transmembrane region" description="Helical" evidence="3">
    <location>
        <begin position="97"/>
        <end position="114"/>
    </location>
</feature>
<evidence type="ECO:0000256" key="2">
    <source>
        <dbReference type="PROSITE-ProRule" id="PRU00339"/>
    </source>
</evidence>
<keyword evidence="7" id="KW-1185">Reference proteome</keyword>
<feature type="domain" description="Cytochrome c-type biogenesis protein H Ig-like" evidence="4">
    <location>
        <begin position="304"/>
        <end position="411"/>
    </location>
</feature>
<name>A0ABW8U576_9GAMM</name>
<evidence type="ECO:0000259" key="5">
    <source>
        <dbReference type="Pfam" id="PF23914"/>
    </source>
</evidence>
<dbReference type="InterPro" id="IPR017560">
    <property type="entry name" value="Cyt_c_biogenesis_CcmI"/>
</dbReference>
<keyword evidence="1" id="KW-0201">Cytochrome c-type biogenesis</keyword>
<dbReference type="Gene3D" id="1.25.40.10">
    <property type="entry name" value="Tetratricopeptide repeat domain"/>
    <property type="match status" value="1"/>
</dbReference>
<dbReference type="PROSITE" id="PS50005">
    <property type="entry name" value="TPR"/>
    <property type="match status" value="1"/>
</dbReference>
<dbReference type="Pfam" id="PF23914">
    <property type="entry name" value="TPR_CcmH_CycH"/>
    <property type="match status" value="1"/>
</dbReference>
<dbReference type="EMBL" id="JBJJXE010000004">
    <property type="protein sequence ID" value="MFL1732144.1"/>
    <property type="molecule type" value="Genomic_DNA"/>
</dbReference>
<evidence type="ECO:0000256" key="1">
    <source>
        <dbReference type="ARBA" id="ARBA00022748"/>
    </source>
</evidence>
<dbReference type="Pfam" id="PF23892">
    <property type="entry name" value="Ig_CycH"/>
    <property type="match status" value="1"/>
</dbReference>
<dbReference type="NCBIfam" id="TIGR03142">
    <property type="entry name" value="cytochro_ccmI"/>
    <property type="match status" value="1"/>
</dbReference>
<evidence type="ECO:0000259" key="4">
    <source>
        <dbReference type="Pfam" id="PF23892"/>
    </source>
</evidence>
<comment type="caution">
    <text evidence="6">The sequence shown here is derived from an EMBL/GenBank/DDBJ whole genome shotgun (WGS) entry which is preliminary data.</text>
</comment>